<dbReference type="PhylomeDB" id="A0A061AU06"/>
<proteinExistence type="predicted"/>
<evidence type="ECO:0000256" key="5">
    <source>
        <dbReference type="ARBA" id="ARBA00023136"/>
    </source>
</evidence>
<dbReference type="FunFam" id="1.20.1250.20:FF:000106">
    <property type="entry name" value="MFS transporter, putative"/>
    <property type="match status" value="1"/>
</dbReference>
<feature type="transmembrane region" description="Helical" evidence="7">
    <location>
        <begin position="259"/>
        <end position="281"/>
    </location>
</feature>
<reference evidence="8" key="1">
    <citation type="journal article" date="2014" name="Genome Announc.">
        <title>Genome sequence of the yeast Cyberlindnera fabianii (Hansenula fabianii).</title>
        <authorList>
            <person name="Freel K.C."/>
            <person name="Sarilar V."/>
            <person name="Neuveglise C."/>
            <person name="Devillers H."/>
            <person name="Friedrich A."/>
            <person name="Schacherer J."/>
        </authorList>
    </citation>
    <scope>NUCLEOTIDE SEQUENCE</scope>
    <source>
        <strain evidence="8">YJS4271</strain>
    </source>
</reference>
<dbReference type="PANTHER" id="PTHR43791">
    <property type="entry name" value="PERMEASE-RELATED"/>
    <property type="match status" value="1"/>
</dbReference>
<feature type="transmembrane region" description="Helical" evidence="7">
    <location>
        <begin position="496"/>
        <end position="517"/>
    </location>
</feature>
<dbReference type="GO" id="GO:0022857">
    <property type="term" value="F:transmembrane transporter activity"/>
    <property type="evidence" value="ECO:0007669"/>
    <property type="project" value="InterPro"/>
</dbReference>
<dbReference type="InterPro" id="IPR011701">
    <property type="entry name" value="MFS"/>
</dbReference>
<feature type="transmembrane region" description="Helical" evidence="7">
    <location>
        <begin position="464"/>
        <end position="484"/>
    </location>
</feature>
<keyword evidence="3 7" id="KW-0812">Transmembrane</keyword>
<protein>
    <submittedName>
        <fullName evidence="8">CYFA0S02e07338g1_1</fullName>
    </submittedName>
</protein>
<evidence type="ECO:0000256" key="4">
    <source>
        <dbReference type="ARBA" id="ARBA00022989"/>
    </source>
</evidence>
<dbReference type="AlphaFoldDB" id="A0A061AU06"/>
<evidence type="ECO:0000313" key="8">
    <source>
        <dbReference type="EMBL" id="CDR38861.1"/>
    </source>
</evidence>
<feature type="transmembrane region" description="Helical" evidence="7">
    <location>
        <begin position="226"/>
        <end position="247"/>
    </location>
</feature>
<accession>A0A061AU06</accession>
<evidence type="ECO:0000256" key="6">
    <source>
        <dbReference type="SAM" id="MobiDB-lite"/>
    </source>
</evidence>
<dbReference type="InterPro" id="IPR036259">
    <property type="entry name" value="MFS_trans_sf"/>
</dbReference>
<gene>
    <name evidence="8" type="ORF">CYFA0S_02e07338g</name>
</gene>
<dbReference type="PANTHER" id="PTHR43791:SF65">
    <property type="entry name" value="MAJOR FACILITATOR SUPERFAMILY (MFS) PROFILE DOMAIN-CONTAINING PROTEIN-RELATED"/>
    <property type="match status" value="1"/>
</dbReference>
<dbReference type="EMBL" id="LK052887">
    <property type="protein sequence ID" value="CDR38861.1"/>
    <property type="molecule type" value="Genomic_DNA"/>
</dbReference>
<name>A0A061AU06_CYBFA</name>
<feature type="transmembrane region" description="Helical" evidence="7">
    <location>
        <begin position="402"/>
        <end position="421"/>
    </location>
</feature>
<keyword evidence="2" id="KW-0813">Transport</keyword>
<feature type="region of interest" description="Disordered" evidence="6">
    <location>
        <begin position="1"/>
        <end position="27"/>
    </location>
</feature>
<feature type="transmembrane region" description="Helical" evidence="7">
    <location>
        <begin position="195"/>
        <end position="214"/>
    </location>
</feature>
<dbReference type="Pfam" id="PF07690">
    <property type="entry name" value="MFS_1"/>
    <property type="match status" value="1"/>
</dbReference>
<evidence type="ECO:0000256" key="7">
    <source>
        <dbReference type="SAM" id="Phobius"/>
    </source>
</evidence>
<sequence length="557" mass="63950">MSSFLTSLVSKRRSSGSSGPLYTTESTLKDPTFTQTKDVESVSSDISDEHIFKDPKIADYYRRLYESTEYECREKFDPDFTWTREEERKVIWKCDWRVTFWAYIMFTALDFDRSNIAQALSDNMLDDLGLTTNDYNLGQTINKICFLVAELPSQLISKKVGADRWIPMQVSIWSIVALSQTFITNRSGFLATRALLGLFQGGFICDTCLWMSYFYKGSEIPLRLSLFYLANPLTNIFSSLLGAGLLQIKSGPLPHGWQWVFLIEAVMTLIVGIASFFLMPASAVDTKAWFRPNGWFTDREEKIVVNRVLRDDPSKGDMNNRQPVGLKELFSSVLDYDLLPIYIIRFLMDIRATPVSNYLTLTLRQLGFNTFDTNLLAIPYNFLTVIQTIVCGWASERFKIRALTLAFTSAYIFSLLVPLRFWPGSQVQVWPTYAILTLLLGNCPAVITISWCSWNSNSVRSRAVSAALVNMFAQAAFIVASNIYRDDDKPLYHRGNLQLIIITIASFVACILAIFYYKWRNTQRDKVWNKLSKDEQDDYIENTTDKGNKRLDFRFVY</sequence>
<organism evidence="8">
    <name type="scientific">Cyberlindnera fabianii</name>
    <name type="common">Yeast</name>
    <name type="synonym">Hansenula fabianii</name>
    <dbReference type="NCBI Taxonomy" id="36022"/>
    <lineage>
        <taxon>Eukaryota</taxon>
        <taxon>Fungi</taxon>
        <taxon>Dikarya</taxon>
        <taxon>Ascomycota</taxon>
        <taxon>Saccharomycotina</taxon>
        <taxon>Saccharomycetes</taxon>
        <taxon>Phaffomycetales</taxon>
        <taxon>Phaffomycetaceae</taxon>
        <taxon>Cyberlindnera</taxon>
    </lineage>
</organism>
<dbReference type="SUPFAM" id="SSF103473">
    <property type="entry name" value="MFS general substrate transporter"/>
    <property type="match status" value="1"/>
</dbReference>
<dbReference type="Gene3D" id="1.20.1250.20">
    <property type="entry name" value="MFS general substrate transporter like domains"/>
    <property type="match status" value="2"/>
</dbReference>
<feature type="transmembrane region" description="Helical" evidence="7">
    <location>
        <begin position="433"/>
        <end position="452"/>
    </location>
</feature>
<evidence type="ECO:0000256" key="2">
    <source>
        <dbReference type="ARBA" id="ARBA00022448"/>
    </source>
</evidence>
<evidence type="ECO:0000256" key="1">
    <source>
        <dbReference type="ARBA" id="ARBA00004141"/>
    </source>
</evidence>
<dbReference type="OrthoDB" id="1935484at2759"/>
<dbReference type="VEuPathDB" id="FungiDB:BON22_0024"/>
<comment type="subcellular location">
    <subcellularLocation>
        <location evidence="1">Membrane</location>
        <topology evidence="1">Multi-pass membrane protein</topology>
    </subcellularLocation>
</comment>
<keyword evidence="4 7" id="KW-1133">Transmembrane helix</keyword>
<dbReference type="GO" id="GO:0016020">
    <property type="term" value="C:membrane"/>
    <property type="evidence" value="ECO:0007669"/>
    <property type="project" value="UniProtKB-SubCell"/>
</dbReference>
<keyword evidence="5 7" id="KW-0472">Membrane</keyword>
<evidence type="ECO:0000256" key="3">
    <source>
        <dbReference type="ARBA" id="ARBA00022692"/>
    </source>
</evidence>